<evidence type="ECO:0000259" key="2">
    <source>
        <dbReference type="Pfam" id="PF18962"/>
    </source>
</evidence>
<dbReference type="Proteomes" id="UP000296862">
    <property type="component" value="Chromosome"/>
</dbReference>
<gene>
    <name evidence="3" type="ORF">GS03_02538</name>
</gene>
<protein>
    <recommendedName>
        <fullName evidence="2">Secretion system C-terminal sorting domain-containing protein</fullName>
    </recommendedName>
</protein>
<dbReference type="OrthoDB" id="1361200at2"/>
<name>A0A4P7PY29_9FLAO</name>
<accession>A0A4P7PY29</accession>
<evidence type="ECO:0000256" key="1">
    <source>
        <dbReference type="ARBA" id="ARBA00022729"/>
    </source>
</evidence>
<reference evidence="3 4" key="1">
    <citation type="submission" date="2019-04" db="EMBL/GenBank/DDBJ databases">
        <title>Flavobacterium sp. GS03.</title>
        <authorList>
            <person name="Kim H."/>
        </authorList>
    </citation>
    <scope>NUCLEOTIDE SEQUENCE [LARGE SCALE GENOMIC DNA]</scope>
    <source>
        <strain evidence="3 4">GS03</strain>
    </source>
</reference>
<feature type="domain" description="Secretion system C-terminal sorting" evidence="2">
    <location>
        <begin position="217"/>
        <end position="285"/>
    </location>
</feature>
<organism evidence="3 4">
    <name type="scientific">Flavobacterium sangjuense</name>
    <dbReference type="NCBI Taxonomy" id="2518177"/>
    <lineage>
        <taxon>Bacteria</taxon>
        <taxon>Pseudomonadati</taxon>
        <taxon>Bacteroidota</taxon>
        <taxon>Flavobacteriia</taxon>
        <taxon>Flavobacteriales</taxon>
        <taxon>Flavobacteriaceae</taxon>
        <taxon>Flavobacterium</taxon>
    </lineage>
</organism>
<dbReference type="InterPro" id="IPR026444">
    <property type="entry name" value="Secre_tail"/>
</dbReference>
<dbReference type="RefSeq" id="WP_136152893.1">
    <property type="nucleotide sequence ID" value="NZ_CP038810.1"/>
</dbReference>
<evidence type="ECO:0000313" key="3">
    <source>
        <dbReference type="EMBL" id="QBZ99023.1"/>
    </source>
</evidence>
<dbReference type="NCBIfam" id="TIGR04183">
    <property type="entry name" value="Por_Secre_tail"/>
    <property type="match status" value="1"/>
</dbReference>
<dbReference type="KEGG" id="fsn:GS03_02538"/>
<dbReference type="EMBL" id="CP038810">
    <property type="protein sequence ID" value="QBZ99023.1"/>
    <property type="molecule type" value="Genomic_DNA"/>
</dbReference>
<keyword evidence="4" id="KW-1185">Reference proteome</keyword>
<dbReference type="Pfam" id="PF18962">
    <property type="entry name" value="Por_Secre_tail"/>
    <property type="match status" value="1"/>
</dbReference>
<dbReference type="AlphaFoldDB" id="A0A4P7PY29"/>
<keyword evidence="1" id="KW-0732">Signal</keyword>
<sequence>MKKLLLILFVSNFAFSQPSVEIRLVDYNIGSPIYVWDEFYIHSLNTSNDAGLNAIFTTYGITNYENNEVHPYGPYAGRIKNIRGNVSQQFIDALTAYSSVIESVHITNGMEFTDALRLQLADLTIGSPVGTSGGVIVTNDPGLNAIFQTYNVFFYTQSYPSSTVNNILRYYTVVCNCDKNLLNAALSSYSTVVSTTELYNGGVMLSNPQFEKSKAIISPNPFSDIFDIETKQTIINYSITDITGKTIASTSSKSDLDNQSSQLSAGMYILNLSFDNGQTANYKLIKK</sequence>
<proteinExistence type="predicted"/>
<evidence type="ECO:0000313" key="4">
    <source>
        <dbReference type="Proteomes" id="UP000296862"/>
    </source>
</evidence>